<evidence type="ECO:0000313" key="3">
    <source>
        <dbReference type="Proteomes" id="UP000823201"/>
    </source>
</evidence>
<proteinExistence type="predicted"/>
<keyword evidence="3" id="KW-1185">Reference proteome</keyword>
<dbReference type="Proteomes" id="UP000823201">
    <property type="component" value="Unassembled WGS sequence"/>
</dbReference>
<keyword evidence="2" id="KW-0238">DNA-binding</keyword>
<evidence type="ECO:0000259" key="1">
    <source>
        <dbReference type="Pfam" id="PF13280"/>
    </source>
</evidence>
<protein>
    <submittedName>
        <fullName evidence="2">DNA-binding transcriptional regulator YafY</fullName>
    </submittedName>
</protein>
<comment type="caution">
    <text evidence="2">The sequence shown here is derived from an EMBL/GenBank/DDBJ whole genome shotgun (WGS) entry which is preliminary data.</text>
</comment>
<reference evidence="2 3" key="1">
    <citation type="submission" date="2021-01" db="EMBL/GenBank/DDBJ databases">
        <title>Genomic Encyclopedia of Type Strains, Phase IV (KMG-IV): sequencing the most valuable type-strain genomes for metagenomic binning, comparative biology and taxonomic classification.</title>
        <authorList>
            <person name="Goeker M."/>
        </authorList>
    </citation>
    <scope>NUCLEOTIDE SEQUENCE [LARGE SCALE GENOMIC DNA]</scope>
    <source>
        <strain evidence="2 3">DSM 100968</strain>
    </source>
</reference>
<organism evidence="2 3">
    <name type="scientific">Sporolactobacillus spathodeae</name>
    <dbReference type="NCBI Taxonomy" id="1465502"/>
    <lineage>
        <taxon>Bacteria</taxon>
        <taxon>Bacillati</taxon>
        <taxon>Bacillota</taxon>
        <taxon>Bacilli</taxon>
        <taxon>Bacillales</taxon>
        <taxon>Sporolactobacillaceae</taxon>
        <taxon>Sporolactobacillus</taxon>
    </lineage>
</organism>
<name>A0ABS2QA20_9BACL</name>
<dbReference type="GO" id="GO:0003677">
    <property type="term" value="F:DNA binding"/>
    <property type="evidence" value="ECO:0007669"/>
    <property type="project" value="UniProtKB-KW"/>
</dbReference>
<dbReference type="Pfam" id="PF13280">
    <property type="entry name" value="WYL"/>
    <property type="match status" value="1"/>
</dbReference>
<evidence type="ECO:0000313" key="2">
    <source>
        <dbReference type="EMBL" id="MBM7658604.1"/>
    </source>
</evidence>
<accession>A0ABS2QA20</accession>
<dbReference type="PROSITE" id="PS52050">
    <property type="entry name" value="WYL"/>
    <property type="match status" value="1"/>
</dbReference>
<sequence length="59" mass="6905">MRSGDVIVIIYQAKDGQFSKRRVRIISVGTAYIKAYCYTRRQVRTFTIDRIYSSQRVVA</sequence>
<dbReference type="EMBL" id="JAFBEV010000019">
    <property type="protein sequence ID" value="MBM7658604.1"/>
    <property type="molecule type" value="Genomic_DNA"/>
</dbReference>
<dbReference type="InterPro" id="IPR026881">
    <property type="entry name" value="WYL_dom"/>
</dbReference>
<feature type="domain" description="WYL" evidence="1">
    <location>
        <begin position="3"/>
        <end position="52"/>
    </location>
</feature>
<gene>
    <name evidence="2" type="ORF">JOC27_002057</name>
</gene>